<gene>
    <name evidence="2" type="ORF">PECAL_3P17000</name>
</gene>
<dbReference type="EMBL" id="CAKKNE010000003">
    <property type="protein sequence ID" value="CAH0371748.1"/>
    <property type="molecule type" value="Genomic_DNA"/>
</dbReference>
<accession>A0A8J2SJJ8</accession>
<keyword evidence="1" id="KW-0812">Transmembrane</keyword>
<keyword evidence="3" id="KW-1185">Reference proteome</keyword>
<feature type="transmembrane region" description="Helical" evidence="1">
    <location>
        <begin position="99"/>
        <end position="120"/>
    </location>
</feature>
<name>A0A8J2SJJ8_9STRA</name>
<proteinExistence type="predicted"/>
<comment type="caution">
    <text evidence="2">The sequence shown here is derived from an EMBL/GenBank/DDBJ whole genome shotgun (WGS) entry which is preliminary data.</text>
</comment>
<dbReference type="OrthoDB" id="198082at2759"/>
<evidence type="ECO:0000313" key="2">
    <source>
        <dbReference type="EMBL" id="CAH0371748.1"/>
    </source>
</evidence>
<dbReference type="AlphaFoldDB" id="A0A8J2SJJ8"/>
<keyword evidence="1" id="KW-0472">Membrane</keyword>
<feature type="transmembrane region" description="Helical" evidence="1">
    <location>
        <begin position="65"/>
        <end position="87"/>
    </location>
</feature>
<keyword evidence="1" id="KW-1133">Transmembrane helix</keyword>
<evidence type="ECO:0000313" key="3">
    <source>
        <dbReference type="Proteomes" id="UP000789595"/>
    </source>
</evidence>
<organism evidence="2 3">
    <name type="scientific">Pelagomonas calceolata</name>
    <dbReference type="NCBI Taxonomy" id="35677"/>
    <lineage>
        <taxon>Eukaryota</taxon>
        <taxon>Sar</taxon>
        <taxon>Stramenopiles</taxon>
        <taxon>Ochrophyta</taxon>
        <taxon>Pelagophyceae</taxon>
        <taxon>Pelagomonadales</taxon>
        <taxon>Pelagomonadaceae</taxon>
        <taxon>Pelagomonas</taxon>
    </lineage>
</organism>
<evidence type="ECO:0000256" key="1">
    <source>
        <dbReference type="SAM" id="Phobius"/>
    </source>
</evidence>
<dbReference type="Proteomes" id="UP000789595">
    <property type="component" value="Unassembled WGS sequence"/>
</dbReference>
<sequence length="137" mass="15575">MKGEAEPEQVLLEKPRVRDERQSRPSTLKEMNAQRGYSPYKCIYNRSDGTQCEWNIACYLSCEDLGIICSLFIVLWACLLGIYTLLLKAALDTDEKDTALWIFFAFGVLFTMFVAGAVGMNQVEEALNEKYNPKEDA</sequence>
<protein>
    <submittedName>
        <fullName evidence="2">Uncharacterized protein</fullName>
    </submittedName>
</protein>
<reference evidence="2" key="1">
    <citation type="submission" date="2021-11" db="EMBL/GenBank/DDBJ databases">
        <authorList>
            <consortium name="Genoscope - CEA"/>
            <person name="William W."/>
        </authorList>
    </citation>
    <scope>NUCLEOTIDE SEQUENCE</scope>
</reference>